<dbReference type="SUPFAM" id="SSF52540">
    <property type="entry name" value="P-loop containing nucleoside triphosphate hydrolases"/>
    <property type="match status" value="1"/>
</dbReference>
<proteinExistence type="inferred from homology"/>
<dbReference type="Gene3D" id="3.40.50.300">
    <property type="entry name" value="P-loop containing nucleotide triphosphate hydrolases"/>
    <property type="match status" value="1"/>
</dbReference>
<evidence type="ECO:0000256" key="1">
    <source>
        <dbReference type="ARBA" id="ARBA00022741"/>
    </source>
</evidence>
<dbReference type="GO" id="GO:0008017">
    <property type="term" value="F:microtubule binding"/>
    <property type="evidence" value="ECO:0007669"/>
    <property type="project" value="TreeGrafter"/>
</dbReference>
<dbReference type="CDD" id="cd08771">
    <property type="entry name" value="DLP_1"/>
    <property type="match status" value="1"/>
</dbReference>
<dbReference type="AlphaFoldDB" id="A0A2P4YQB7"/>
<dbReference type="InterPro" id="IPR019762">
    <property type="entry name" value="Dynamin_GTPase_CS"/>
</dbReference>
<dbReference type="GO" id="GO:0016020">
    <property type="term" value="C:membrane"/>
    <property type="evidence" value="ECO:0007669"/>
    <property type="project" value="TreeGrafter"/>
</dbReference>
<sequence length="260" mass="28530">MDQLIPIINKLQDVFSAIGQSPINLPQIVVIGSQSSGKSSVLENIVGKDFLPRGSGIVTRRPLVLQLYNSSASVPVEDAKDAETVEEWGEFLHLPGQKFTDFNEIRREIEKETDRITGKNKGISNKSINLKVFSPYVLNLTLVDLPGITKVPVGDQPVNIEEQIRDMCTEFISNPNSIILAVTSANTDLANSDALKMAREIDPDGQRTIGVLTKLDLMDDGTDAMDMLQGRVIPLKRGYVGVVNRSQADINSQLSIRDSL</sequence>
<evidence type="ECO:0000259" key="4">
    <source>
        <dbReference type="PROSITE" id="PS51718"/>
    </source>
</evidence>
<keyword evidence="1 3" id="KW-0547">Nucleotide-binding</keyword>
<dbReference type="GO" id="GO:0005525">
    <property type="term" value="F:GTP binding"/>
    <property type="evidence" value="ECO:0007669"/>
    <property type="project" value="UniProtKB-KW"/>
</dbReference>
<dbReference type="Pfam" id="PF01031">
    <property type="entry name" value="Dynamin_M"/>
    <property type="match status" value="1"/>
</dbReference>
<evidence type="ECO:0000256" key="3">
    <source>
        <dbReference type="RuleBase" id="RU003932"/>
    </source>
</evidence>
<dbReference type="Pfam" id="PF00350">
    <property type="entry name" value="Dynamin_N"/>
    <property type="match status" value="1"/>
</dbReference>
<dbReference type="OrthoDB" id="5061070at2759"/>
<dbReference type="PANTHER" id="PTHR11566">
    <property type="entry name" value="DYNAMIN"/>
    <property type="match status" value="1"/>
</dbReference>
<dbReference type="PROSITE" id="PS51718">
    <property type="entry name" value="G_DYNAMIN_2"/>
    <property type="match status" value="1"/>
</dbReference>
<dbReference type="PANTHER" id="PTHR11566:SF21">
    <property type="entry name" value="DYNAMIN RELATED PROTEIN 1, ISOFORM A"/>
    <property type="match status" value="1"/>
</dbReference>
<reference evidence="5 6" key="1">
    <citation type="journal article" date="2017" name="Genome Biol. Evol.">
        <title>Phytophthora megakarya and P. palmivora, closely related causal agents of cacao black pod rot, underwent increases in genome sizes and gene numbers by different mechanisms.</title>
        <authorList>
            <person name="Ali S.S."/>
            <person name="Shao J."/>
            <person name="Lary D.J."/>
            <person name="Kronmiller B."/>
            <person name="Shen D."/>
            <person name="Strem M.D."/>
            <person name="Amoako-Attah I."/>
            <person name="Akrofi A.Y."/>
            <person name="Begoude B.A."/>
            <person name="Ten Hoopen G.M."/>
            <person name="Coulibaly K."/>
            <person name="Kebe B.I."/>
            <person name="Melnick R.L."/>
            <person name="Guiltinan M.J."/>
            <person name="Tyler B.M."/>
            <person name="Meinhardt L.W."/>
            <person name="Bailey B.A."/>
        </authorList>
    </citation>
    <scope>NUCLEOTIDE SEQUENCE [LARGE SCALE GENOMIC DNA]</scope>
    <source>
        <strain evidence="6">sbr112.9</strain>
    </source>
</reference>
<feature type="domain" description="Dynamin-type G" evidence="4">
    <location>
        <begin position="22"/>
        <end position="260"/>
    </location>
</feature>
<evidence type="ECO:0000313" key="6">
    <source>
        <dbReference type="Proteomes" id="UP000237271"/>
    </source>
</evidence>
<gene>
    <name evidence="5" type="ORF">PHPALM_2230</name>
</gene>
<accession>A0A2P4YQB7</accession>
<dbReference type="InterPro" id="IPR027417">
    <property type="entry name" value="P-loop_NTPase"/>
</dbReference>
<dbReference type="InterPro" id="IPR001401">
    <property type="entry name" value="Dynamin_GTPase"/>
</dbReference>
<dbReference type="GO" id="GO:0005874">
    <property type="term" value="C:microtubule"/>
    <property type="evidence" value="ECO:0007669"/>
    <property type="project" value="TreeGrafter"/>
</dbReference>
<name>A0A2P4YQB7_9STRA</name>
<dbReference type="FunFam" id="3.40.50.300:FF:001027">
    <property type="entry name" value="dynamin-related protein 3A"/>
    <property type="match status" value="1"/>
</dbReference>
<dbReference type="Proteomes" id="UP000237271">
    <property type="component" value="Unassembled WGS sequence"/>
</dbReference>
<protein>
    <submittedName>
        <fullName evidence="5">Dynamin-2</fullName>
    </submittedName>
</protein>
<dbReference type="GO" id="GO:0005737">
    <property type="term" value="C:cytoplasm"/>
    <property type="evidence" value="ECO:0007669"/>
    <property type="project" value="TreeGrafter"/>
</dbReference>
<dbReference type="EMBL" id="NCKW01000809">
    <property type="protein sequence ID" value="POM79988.1"/>
    <property type="molecule type" value="Genomic_DNA"/>
</dbReference>
<organism evidence="5 6">
    <name type="scientific">Phytophthora palmivora</name>
    <dbReference type="NCBI Taxonomy" id="4796"/>
    <lineage>
        <taxon>Eukaryota</taxon>
        <taxon>Sar</taxon>
        <taxon>Stramenopiles</taxon>
        <taxon>Oomycota</taxon>
        <taxon>Peronosporomycetes</taxon>
        <taxon>Peronosporales</taxon>
        <taxon>Peronosporaceae</taxon>
        <taxon>Phytophthora</taxon>
    </lineage>
</organism>
<dbReference type="PRINTS" id="PR00195">
    <property type="entry name" value="DYNAMIN"/>
</dbReference>
<evidence type="ECO:0000256" key="2">
    <source>
        <dbReference type="ARBA" id="ARBA00023134"/>
    </source>
</evidence>
<comment type="similarity">
    <text evidence="3">Belongs to the TRAFAC class dynamin-like GTPase superfamily. Dynamin/Fzo/YdjA family.</text>
</comment>
<keyword evidence="2 3" id="KW-0342">GTP-binding</keyword>
<dbReference type="InterPro" id="IPR000375">
    <property type="entry name" value="Dynamin_stalk"/>
</dbReference>
<dbReference type="InterPro" id="IPR030381">
    <property type="entry name" value="G_DYNAMIN_dom"/>
</dbReference>
<dbReference type="PROSITE" id="PS00410">
    <property type="entry name" value="G_DYNAMIN_1"/>
    <property type="match status" value="1"/>
</dbReference>
<comment type="caution">
    <text evidence="5">The sequence shown here is derived from an EMBL/GenBank/DDBJ whole genome shotgun (WGS) entry which is preliminary data.</text>
</comment>
<feature type="non-terminal residue" evidence="5">
    <location>
        <position position="260"/>
    </location>
</feature>
<dbReference type="InterPro" id="IPR022812">
    <property type="entry name" value="Dynamin"/>
</dbReference>
<keyword evidence="6" id="KW-1185">Reference proteome</keyword>
<dbReference type="SMART" id="SM00053">
    <property type="entry name" value="DYNc"/>
    <property type="match status" value="1"/>
</dbReference>
<dbReference type="InterPro" id="IPR045063">
    <property type="entry name" value="Dynamin_N"/>
</dbReference>
<evidence type="ECO:0000313" key="5">
    <source>
        <dbReference type="EMBL" id="POM79988.1"/>
    </source>
</evidence>
<dbReference type="GO" id="GO:0003924">
    <property type="term" value="F:GTPase activity"/>
    <property type="evidence" value="ECO:0007669"/>
    <property type="project" value="InterPro"/>
</dbReference>